<dbReference type="AlphaFoldDB" id="A0A8J5GNK7"/>
<accession>A0A8J5GNK7</accession>
<sequence length="75" mass="8385">MDASWFQALEVDLEVKYAYLTTRESTPVHDHARGHACVYQRALSRCQLGVLPSGVIYHLLGPGSRFVSLSLGFDF</sequence>
<reference evidence="1 2" key="1">
    <citation type="submission" date="2020-08" db="EMBL/GenBank/DDBJ databases">
        <title>Plant Genome Project.</title>
        <authorList>
            <person name="Zhang R.-G."/>
        </authorList>
    </citation>
    <scope>NUCLEOTIDE SEQUENCE [LARGE SCALE GENOMIC DNA]</scope>
    <source>
        <tissue evidence="1">Rhizome</tissue>
    </source>
</reference>
<keyword evidence="2" id="KW-1185">Reference proteome</keyword>
<name>A0A8J5GNK7_ZINOF</name>
<dbReference type="Proteomes" id="UP000734854">
    <property type="component" value="Unassembled WGS sequence"/>
</dbReference>
<proteinExistence type="predicted"/>
<protein>
    <submittedName>
        <fullName evidence="1">Uncharacterized protein</fullName>
    </submittedName>
</protein>
<evidence type="ECO:0000313" key="2">
    <source>
        <dbReference type="Proteomes" id="UP000734854"/>
    </source>
</evidence>
<dbReference type="EMBL" id="JACMSC010000008">
    <property type="protein sequence ID" value="KAG6510768.1"/>
    <property type="molecule type" value="Genomic_DNA"/>
</dbReference>
<evidence type="ECO:0000313" key="1">
    <source>
        <dbReference type="EMBL" id="KAG6510768.1"/>
    </source>
</evidence>
<gene>
    <name evidence="1" type="ORF">ZIOFF_028804</name>
</gene>
<comment type="caution">
    <text evidence="1">The sequence shown here is derived from an EMBL/GenBank/DDBJ whole genome shotgun (WGS) entry which is preliminary data.</text>
</comment>
<organism evidence="1 2">
    <name type="scientific">Zingiber officinale</name>
    <name type="common">Ginger</name>
    <name type="synonym">Amomum zingiber</name>
    <dbReference type="NCBI Taxonomy" id="94328"/>
    <lineage>
        <taxon>Eukaryota</taxon>
        <taxon>Viridiplantae</taxon>
        <taxon>Streptophyta</taxon>
        <taxon>Embryophyta</taxon>
        <taxon>Tracheophyta</taxon>
        <taxon>Spermatophyta</taxon>
        <taxon>Magnoliopsida</taxon>
        <taxon>Liliopsida</taxon>
        <taxon>Zingiberales</taxon>
        <taxon>Zingiberaceae</taxon>
        <taxon>Zingiber</taxon>
    </lineage>
</organism>